<dbReference type="EMBL" id="JBHSHC010000066">
    <property type="protein sequence ID" value="MFC4767535.1"/>
    <property type="molecule type" value="Genomic_DNA"/>
</dbReference>
<feature type="signal peptide" evidence="1">
    <location>
        <begin position="1"/>
        <end position="29"/>
    </location>
</feature>
<name>A0ABV9PZR5_9BACL</name>
<accession>A0ABV9PZR5</accession>
<dbReference type="Proteomes" id="UP001596002">
    <property type="component" value="Unassembled WGS sequence"/>
</dbReference>
<proteinExistence type="predicted"/>
<evidence type="ECO:0000313" key="3">
    <source>
        <dbReference type="Proteomes" id="UP001596002"/>
    </source>
</evidence>
<organism evidence="2 3">
    <name type="scientific">Effusibacillus consociatus</name>
    <dbReference type="NCBI Taxonomy" id="1117041"/>
    <lineage>
        <taxon>Bacteria</taxon>
        <taxon>Bacillati</taxon>
        <taxon>Bacillota</taxon>
        <taxon>Bacilli</taxon>
        <taxon>Bacillales</taxon>
        <taxon>Alicyclobacillaceae</taxon>
        <taxon>Effusibacillus</taxon>
    </lineage>
</organism>
<keyword evidence="1" id="KW-0732">Signal</keyword>
<reference evidence="3" key="1">
    <citation type="journal article" date="2019" name="Int. J. Syst. Evol. Microbiol.">
        <title>The Global Catalogue of Microorganisms (GCM) 10K type strain sequencing project: providing services to taxonomists for standard genome sequencing and annotation.</title>
        <authorList>
            <consortium name="The Broad Institute Genomics Platform"/>
            <consortium name="The Broad Institute Genome Sequencing Center for Infectious Disease"/>
            <person name="Wu L."/>
            <person name="Ma J."/>
        </authorList>
    </citation>
    <scope>NUCLEOTIDE SEQUENCE [LARGE SCALE GENOMIC DNA]</scope>
    <source>
        <strain evidence="3">WYCCWR 12678</strain>
    </source>
</reference>
<dbReference type="RefSeq" id="WP_380025457.1">
    <property type="nucleotide sequence ID" value="NZ_JBHSHC010000066.1"/>
</dbReference>
<protein>
    <submittedName>
        <fullName evidence="2">Uncharacterized protein</fullName>
    </submittedName>
</protein>
<evidence type="ECO:0000313" key="2">
    <source>
        <dbReference type="EMBL" id="MFC4767535.1"/>
    </source>
</evidence>
<feature type="chain" id="PRO_5045495983" evidence="1">
    <location>
        <begin position="30"/>
        <end position="205"/>
    </location>
</feature>
<comment type="caution">
    <text evidence="2">The sequence shown here is derived from an EMBL/GenBank/DDBJ whole genome shotgun (WGS) entry which is preliminary data.</text>
</comment>
<evidence type="ECO:0000256" key="1">
    <source>
        <dbReference type="SAM" id="SignalP"/>
    </source>
</evidence>
<sequence>MINKNKRLKKVVAALTITGSVLVTNFASAADVWSSSQGWTTKEGSYAPYWGNTAFHEVSENGKHYLEPWARFKYDQATIDNIKFYYESPTYNWYPGFDISVTDDYNTSVNADVTQLYSTFPNPYYDVDDDPETKIPAGNGYNDESEVVCLAPLQMTAETDYRFKSNFKIVTKAATEYAFTANENNQYMNTTRYDTRLKRTYTPQL</sequence>
<gene>
    <name evidence="2" type="ORF">ACFO8Q_09190</name>
</gene>
<keyword evidence="3" id="KW-1185">Reference proteome</keyword>